<feature type="signal peptide" evidence="8">
    <location>
        <begin position="1"/>
        <end position="17"/>
    </location>
</feature>
<sequence length="305" mass="34769">MASFLVICLILFLSAFAFHSSTVDGSINESMYVNWGSHHSTIQGDYLPLVLDRSSGNQYPSDRCLLIFCFQGTGAQSQKAYLFGSFEMQIKFVPGNSAGTVTAYYLSSTGNKHDEVDFEFLGNSSGQPYTIHTNIYTQGVGGKEQQFYLWFDPTSDYHNYTIHWNPKAIVWYVDGVPLRVCRNYQSRGIPYPNQQGMRAYTSLWDADNWATRGGLVKIDWKRSPFIARIRNFRPRACTWNGPLSISQCALPSPGNWWTSPAYGQLSFAKLGQMNWIRQKYMTYDYCKDTKRFNGLMPAECSLAQY</sequence>
<keyword evidence="4" id="KW-0325">Glycoprotein</keyword>
<dbReference type="GO" id="GO:0016762">
    <property type="term" value="F:xyloglucan:xyloglucosyl transferase activity"/>
    <property type="evidence" value="ECO:0007669"/>
    <property type="project" value="UniProtKB-EC"/>
</dbReference>
<dbReference type="Gramene" id="CDP03294">
    <property type="protein sequence ID" value="CDP03294"/>
    <property type="gene ID" value="GSCOC_T00041831001"/>
</dbReference>
<dbReference type="CDD" id="cd02176">
    <property type="entry name" value="GH16_XET"/>
    <property type="match status" value="1"/>
</dbReference>
<keyword evidence="8" id="KW-0052">Apoplast</keyword>
<dbReference type="Pfam" id="PF06955">
    <property type="entry name" value="XET_C"/>
    <property type="match status" value="1"/>
</dbReference>
<comment type="subcellular location">
    <subcellularLocation>
        <location evidence="8">Secreted</location>
        <location evidence="8">Cell wall</location>
    </subcellularLocation>
    <subcellularLocation>
        <location evidence="8">Secreted</location>
        <location evidence="8">Extracellular space</location>
        <location evidence="8">Apoplast</location>
    </subcellularLocation>
</comment>
<evidence type="ECO:0000256" key="2">
    <source>
        <dbReference type="ARBA" id="ARBA00022801"/>
    </source>
</evidence>
<keyword evidence="8" id="KW-0964">Secreted</keyword>
<feature type="active site" description="Nucleophile" evidence="6">
    <location>
        <position position="115"/>
    </location>
</feature>
<dbReference type="PANTHER" id="PTHR31062">
    <property type="entry name" value="XYLOGLUCAN ENDOTRANSGLUCOSYLASE/HYDROLASE PROTEIN 8-RELATED"/>
    <property type="match status" value="1"/>
</dbReference>
<dbReference type="GO" id="GO:0071555">
    <property type="term" value="P:cell wall organization"/>
    <property type="evidence" value="ECO:0007669"/>
    <property type="project" value="UniProtKB-KW"/>
</dbReference>
<keyword evidence="8" id="KW-0961">Cell wall biogenesis/degradation</keyword>
<feature type="chain" id="PRO_5005103958" description="Xyloglucan endotransglucosylase/hydrolase" evidence="8">
    <location>
        <begin position="18"/>
        <end position="305"/>
    </location>
</feature>
<dbReference type="FunCoup" id="A0A068U553">
    <property type="interactions" value="216"/>
</dbReference>
<dbReference type="Pfam" id="PF00722">
    <property type="entry name" value="Glyco_hydro_16"/>
    <property type="match status" value="1"/>
</dbReference>
<dbReference type="PIRSF" id="PIRSF005604">
    <property type="entry name" value="XET"/>
    <property type="match status" value="1"/>
</dbReference>
<dbReference type="EC" id="2.4.1.207" evidence="8"/>
<comment type="similarity">
    <text evidence="8">Belongs to the glycosyl hydrolase 16 family.</text>
</comment>
<dbReference type="PROSITE" id="PS51762">
    <property type="entry name" value="GH16_2"/>
    <property type="match status" value="1"/>
</dbReference>
<keyword evidence="11" id="KW-1185">Reference proteome</keyword>
<dbReference type="GO" id="GO:0048046">
    <property type="term" value="C:apoplast"/>
    <property type="evidence" value="ECO:0007669"/>
    <property type="project" value="UniProtKB-SubCell"/>
</dbReference>
<accession>A0A068U553</accession>
<dbReference type="SUPFAM" id="SSF49899">
    <property type="entry name" value="Concanavalin A-like lectins/glucanases"/>
    <property type="match status" value="1"/>
</dbReference>
<dbReference type="GO" id="GO:0010411">
    <property type="term" value="P:xyloglucan metabolic process"/>
    <property type="evidence" value="ECO:0007669"/>
    <property type="project" value="InterPro"/>
</dbReference>
<evidence type="ECO:0000313" key="10">
    <source>
        <dbReference type="EMBL" id="CDP03294.1"/>
    </source>
</evidence>
<dbReference type="Proteomes" id="UP000295252">
    <property type="component" value="Chromosome VIII"/>
</dbReference>
<comment type="function">
    <text evidence="8">Catalyzes xyloglucan endohydrolysis (XEH) and/or endotransglycosylation (XET). Cleaves and religates xyloglucan polymers, an essential constituent of the primary cell wall, and thereby participates in cell wall construction of growing tissues.</text>
</comment>
<keyword evidence="1 8" id="KW-0808">Transferase</keyword>
<keyword evidence="8" id="KW-0732">Signal</keyword>
<protein>
    <recommendedName>
        <fullName evidence="8">Xyloglucan endotransglucosylase/hydrolase</fullName>
        <ecNumber evidence="8">2.4.1.207</ecNumber>
    </recommendedName>
</protein>
<dbReference type="InterPro" id="IPR008264">
    <property type="entry name" value="Beta_glucanase"/>
</dbReference>
<evidence type="ECO:0000256" key="8">
    <source>
        <dbReference type="RuleBase" id="RU361120"/>
    </source>
</evidence>
<evidence type="ECO:0000256" key="6">
    <source>
        <dbReference type="PIRSR" id="PIRSR005604-1"/>
    </source>
</evidence>
<feature type="glycosylation site" description="N-linked (GlcNAc...) asparagine" evidence="7">
    <location>
        <position position="123"/>
    </location>
</feature>
<proteinExistence type="inferred from homology"/>
<keyword evidence="3" id="KW-1015">Disulfide bond</keyword>
<keyword evidence="5 8" id="KW-0326">Glycosidase</keyword>
<reference evidence="11" key="1">
    <citation type="journal article" date="2014" name="Science">
        <title>The coffee genome provides insight into the convergent evolution of caffeine biosynthesis.</title>
        <authorList>
            <person name="Denoeud F."/>
            <person name="Carretero-Paulet L."/>
            <person name="Dereeper A."/>
            <person name="Droc G."/>
            <person name="Guyot R."/>
            <person name="Pietrella M."/>
            <person name="Zheng C."/>
            <person name="Alberti A."/>
            <person name="Anthony F."/>
            <person name="Aprea G."/>
            <person name="Aury J.M."/>
            <person name="Bento P."/>
            <person name="Bernard M."/>
            <person name="Bocs S."/>
            <person name="Campa C."/>
            <person name="Cenci A."/>
            <person name="Combes M.C."/>
            <person name="Crouzillat D."/>
            <person name="Da Silva C."/>
            <person name="Daddiego L."/>
            <person name="De Bellis F."/>
            <person name="Dussert S."/>
            <person name="Garsmeur O."/>
            <person name="Gayraud T."/>
            <person name="Guignon V."/>
            <person name="Jahn K."/>
            <person name="Jamilloux V."/>
            <person name="Joet T."/>
            <person name="Labadie K."/>
            <person name="Lan T."/>
            <person name="Leclercq J."/>
            <person name="Lepelley M."/>
            <person name="Leroy T."/>
            <person name="Li L.T."/>
            <person name="Librado P."/>
            <person name="Lopez L."/>
            <person name="Munoz A."/>
            <person name="Noel B."/>
            <person name="Pallavicini A."/>
            <person name="Perrotta G."/>
            <person name="Poncet V."/>
            <person name="Pot D."/>
            <person name="Priyono X."/>
            <person name="Rigoreau M."/>
            <person name="Rouard M."/>
            <person name="Rozas J."/>
            <person name="Tranchant-Dubreuil C."/>
            <person name="VanBuren R."/>
            <person name="Zhang Q."/>
            <person name="Andrade A.C."/>
            <person name="Argout X."/>
            <person name="Bertrand B."/>
            <person name="de Kochko A."/>
            <person name="Graziosi G."/>
            <person name="Henry R.J."/>
            <person name="Jayarama X."/>
            <person name="Ming R."/>
            <person name="Nagai C."/>
            <person name="Rounsley S."/>
            <person name="Sankoff D."/>
            <person name="Giuliano G."/>
            <person name="Albert V.A."/>
            <person name="Wincker P."/>
            <person name="Lashermes P."/>
        </authorList>
    </citation>
    <scope>NUCLEOTIDE SEQUENCE [LARGE SCALE GENOMIC DNA]</scope>
    <source>
        <strain evidence="11">cv. DH200-94</strain>
    </source>
</reference>
<feature type="active site" description="Proton donor" evidence="6">
    <location>
        <position position="119"/>
    </location>
</feature>
<evidence type="ECO:0000256" key="1">
    <source>
        <dbReference type="ARBA" id="ARBA00022679"/>
    </source>
</evidence>
<name>A0A068U553_COFCA</name>
<dbReference type="InParanoid" id="A0A068U553"/>
<organism evidence="10 11">
    <name type="scientific">Coffea canephora</name>
    <name type="common">Robusta coffee</name>
    <dbReference type="NCBI Taxonomy" id="49390"/>
    <lineage>
        <taxon>Eukaryota</taxon>
        <taxon>Viridiplantae</taxon>
        <taxon>Streptophyta</taxon>
        <taxon>Embryophyta</taxon>
        <taxon>Tracheophyta</taxon>
        <taxon>Spermatophyta</taxon>
        <taxon>Magnoliopsida</taxon>
        <taxon>eudicotyledons</taxon>
        <taxon>Gunneridae</taxon>
        <taxon>Pentapetalae</taxon>
        <taxon>asterids</taxon>
        <taxon>lamiids</taxon>
        <taxon>Gentianales</taxon>
        <taxon>Rubiaceae</taxon>
        <taxon>Ixoroideae</taxon>
        <taxon>Gardenieae complex</taxon>
        <taxon>Bertiereae - Coffeeae clade</taxon>
        <taxon>Coffeeae</taxon>
        <taxon>Coffea</taxon>
    </lineage>
</organism>
<comment type="PTM">
    <text evidence="8">Contains at least one intrachain disulfide bond essential for its enzymatic activity.</text>
</comment>
<dbReference type="Gene3D" id="2.60.120.200">
    <property type="match status" value="1"/>
</dbReference>
<evidence type="ECO:0000313" key="11">
    <source>
        <dbReference type="Proteomes" id="UP000295252"/>
    </source>
</evidence>
<dbReference type="InterPro" id="IPR044791">
    <property type="entry name" value="Beta-glucanase/XTH"/>
</dbReference>
<evidence type="ECO:0000256" key="4">
    <source>
        <dbReference type="ARBA" id="ARBA00023180"/>
    </source>
</evidence>
<keyword evidence="2 8" id="KW-0378">Hydrolase</keyword>
<keyword evidence="8" id="KW-0134">Cell wall</keyword>
<dbReference type="OrthoDB" id="4781at2759"/>
<evidence type="ECO:0000259" key="9">
    <source>
        <dbReference type="PROSITE" id="PS51762"/>
    </source>
</evidence>
<evidence type="ECO:0000256" key="5">
    <source>
        <dbReference type="ARBA" id="ARBA00023295"/>
    </source>
</evidence>
<dbReference type="InterPro" id="IPR010713">
    <property type="entry name" value="XET_C"/>
</dbReference>
<dbReference type="InterPro" id="IPR008263">
    <property type="entry name" value="GH16_AS"/>
</dbReference>
<dbReference type="InterPro" id="IPR013320">
    <property type="entry name" value="ConA-like_dom_sf"/>
</dbReference>
<dbReference type="PRINTS" id="PR00737">
    <property type="entry name" value="GLHYDRLASE16"/>
</dbReference>
<dbReference type="PhylomeDB" id="A0A068U553"/>
<dbReference type="EMBL" id="HG739093">
    <property type="protein sequence ID" value="CDP03294.1"/>
    <property type="molecule type" value="Genomic_DNA"/>
</dbReference>
<evidence type="ECO:0000256" key="7">
    <source>
        <dbReference type="PIRSR" id="PIRSR005604-2"/>
    </source>
</evidence>
<dbReference type="PROSITE" id="PS01034">
    <property type="entry name" value="GH16_1"/>
    <property type="match status" value="1"/>
</dbReference>
<feature type="domain" description="GH16" evidence="9">
    <location>
        <begin position="21"/>
        <end position="229"/>
    </location>
</feature>
<dbReference type="InterPro" id="IPR016455">
    <property type="entry name" value="XTH"/>
</dbReference>
<dbReference type="InterPro" id="IPR000757">
    <property type="entry name" value="Beta-glucanase-like"/>
</dbReference>
<dbReference type="AlphaFoldDB" id="A0A068U553"/>
<dbReference type="OMA" id="LPYTFHT"/>
<dbReference type="GO" id="GO:0042546">
    <property type="term" value="P:cell wall biogenesis"/>
    <property type="evidence" value="ECO:0007669"/>
    <property type="project" value="InterPro"/>
</dbReference>
<gene>
    <name evidence="10" type="ORF">GSCOC_T00041831001</name>
</gene>
<dbReference type="GO" id="GO:0004553">
    <property type="term" value="F:hydrolase activity, hydrolyzing O-glycosyl compounds"/>
    <property type="evidence" value="ECO:0007669"/>
    <property type="project" value="InterPro"/>
</dbReference>
<evidence type="ECO:0000256" key="3">
    <source>
        <dbReference type="ARBA" id="ARBA00023157"/>
    </source>
</evidence>